<feature type="domain" description="Flavodoxin-like" evidence="6">
    <location>
        <begin position="258"/>
        <end position="398"/>
    </location>
</feature>
<dbReference type="GO" id="GO:0010181">
    <property type="term" value="F:FMN binding"/>
    <property type="evidence" value="ECO:0007669"/>
    <property type="project" value="InterPro"/>
</dbReference>
<dbReference type="PIRSF" id="PIRSF005243">
    <property type="entry name" value="ROO"/>
    <property type="match status" value="1"/>
</dbReference>
<dbReference type="Pfam" id="PF00258">
    <property type="entry name" value="Flavodoxin_1"/>
    <property type="match status" value="1"/>
</dbReference>
<dbReference type="EC" id="1.6.3.-" evidence="7"/>
<dbReference type="InterPro" id="IPR051285">
    <property type="entry name" value="NADH_oxidoreductase_modular"/>
</dbReference>
<evidence type="ECO:0000259" key="6">
    <source>
        <dbReference type="PROSITE" id="PS50902"/>
    </source>
</evidence>
<evidence type="ECO:0000256" key="2">
    <source>
        <dbReference type="ARBA" id="ARBA00007121"/>
    </source>
</evidence>
<dbReference type="InterPro" id="IPR029039">
    <property type="entry name" value="Flavoprotein-like_sf"/>
</dbReference>
<evidence type="ECO:0000256" key="5">
    <source>
        <dbReference type="ARBA" id="ARBA00023004"/>
    </source>
</evidence>
<accession>A0A174EFJ0</accession>
<keyword evidence="5" id="KW-0408">Iron</keyword>
<dbReference type="PANTHER" id="PTHR32145">
    <property type="entry name" value="DIFLAVIN FLAVOPROTEIN A 2-RELATED"/>
    <property type="match status" value="1"/>
</dbReference>
<dbReference type="GO" id="GO:0009055">
    <property type="term" value="F:electron transfer activity"/>
    <property type="evidence" value="ECO:0007669"/>
    <property type="project" value="InterPro"/>
</dbReference>
<dbReference type="Gene3D" id="3.40.50.360">
    <property type="match status" value="1"/>
</dbReference>
<keyword evidence="4" id="KW-0249">Electron transport</keyword>
<sequence>MSNTFKITEDLFWVGALDPNLRIFDIIMETKFGTSYNSYLLKGSDGIALFETVKEKFFDEHLDKIRSIVNLEDINYVVVNHTEPDHAGSVEKILEYAPNATVVGSTLAIKYLSEIINKPFKSKVVKDGETLSLGNKTLKFISAPQLHWPDTMYTYVIEDETLITCDSFGAHYCDERVLKSAIEDSKEDDYIEAYNYYFRMIMGPFKPFMLKALDKIKDLNLKYICPGHGLVLDHTNIEKFVNLYREWCQPTKREKQSIVIPYVTAYGYTEEIAKEIKRGIEASNFDVDILMYNLVTADMNEVLNEINQCSGLLLGSPTLLSDTLPQIWTILSSLNPVIHKGLPASCFGSYGWSGEALKNINERYKQLKFNVVCEPLGIVFRPSEENLKSAYDFGLEFANKVLK</sequence>
<dbReference type="OrthoDB" id="9807946at2"/>
<dbReference type="InterPro" id="IPR036866">
    <property type="entry name" value="RibonucZ/Hydroxyglut_hydro"/>
</dbReference>
<dbReference type="Pfam" id="PF19583">
    <property type="entry name" value="ODP"/>
    <property type="match status" value="1"/>
</dbReference>
<evidence type="ECO:0000256" key="1">
    <source>
        <dbReference type="ARBA" id="ARBA00001962"/>
    </source>
</evidence>
<dbReference type="InterPro" id="IPR016440">
    <property type="entry name" value="Rubredoxin-O_OxRdtase"/>
</dbReference>
<dbReference type="GO" id="GO:0016651">
    <property type="term" value="F:oxidoreductase activity, acting on NAD(P)H"/>
    <property type="evidence" value="ECO:0007669"/>
    <property type="project" value="UniProtKB-ARBA"/>
</dbReference>
<organism evidence="7 8">
    <name type="scientific">Clostridium disporicum</name>
    <dbReference type="NCBI Taxonomy" id="84024"/>
    <lineage>
        <taxon>Bacteria</taxon>
        <taxon>Bacillati</taxon>
        <taxon>Bacillota</taxon>
        <taxon>Clostridia</taxon>
        <taxon>Eubacteriales</taxon>
        <taxon>Clostridiaceae</taxon>
        <taxon>Clostridium</taxon>
    </lineage>
</organism>
<dbReference type="PANTHER" id="PTHR32145:SF11">
    <property type="entry name" value="DIFLAVIN FLAVOPROTEIN A 2-RELATED"/>
    <property type="match status" value="1"/>
</dbReference>
<evidence type="ECO:0000256" key="4">
    <source>
        <dbReference type="ARBA" id="ARBA00022982"/>
    </source>
</evidence>
<dbReference type="SMART" id="SM00849">
    <property type="entry name" value="Lactamase_B"/>
    <property type="match status" value="1"/>
</dbReference>
<evidence type="ECO:0000313" key="8">
    <source>
        <dbReference type="Proteomes" id="UP000095558"/>
    </source>
</evidence>
<dbReference type="Proteomes" id="UP000095558">
    <property type="component" value="Unassembled WGS sequence"/>
</dbReference>
<dbReference type="CDD" id="cd07709">
    <property type="entry name" value="flavodiiron_proteins_MBL-fold"/>
    <property type="match status" value="1"/>
</dbReference>
<gene>
    <name evidence="7" type="primary">fprA1</name>
    <name evidence="7" type="ORF">ERS852470_02130</name>
</gene>
<dbReference type="EMBL" id="CYZV01000022">
    <property type="protein sequence ID" value="CUO36501.1"/>
    <property type="molecule type" value="Genomic_DNA"/>
</dbReference>
<dbReference type="SUPFAM" id="SSF56281">
    <property type="entry name" value="Metallo-hydrolase/oxidoreductase"/>
    <property type="match status" value="1"/>
</dbReference>
<dbReference type="InterPro" id="IPR045761">
    <property type="entry name" value="ODP_dom"/>
</dbReference>
<dbReference type="InterPro" id="IPR001279">
    <property type="entry name" value="Metallo-B-lactamas"/>
</dbReference>
<dbReference type="PROSITE" id="PS50902">
    <property type="entry name" value="FLAVODOXIN_LIKE"/>
    <property type="match status" value="1"/>
</dbReference>
<dbReference type="Gene3D" id="3.60.15.10">
    <property type="entry name" value="Ribonuclease Z/Hydroxyacylglutathione hydrolase-like"/>
    <property type="match status" value="1"/>
</dbReference>
<keyword evidence="7" id="KW-0560">Oxidoreductase</keyword>
<dbReference type="AlphaFoldDB" id="A0A174EFJ0"/>
<dbReference type="RefSeq" id="WP_055276817.1">
    <property type="nucleotide sequence ID" value="NZ_CYYT01000005.1"/>
</dbReference>
<comment type="similarity">
    <text evidence="2">In the N-terminal section; belongs to the zinc metallo-hydrolase group 3 family.</text>
</comment>
<dbReference type="SUPFAM" id="SSF52218">
    <property type="entry name" value="Flavoproteins"/>
    <property type="match status" value="1"/>
</dbReference>
<evidence type="ECO:0000256" key="3">
    <source>
        <dbReference type="ARBA" id="ARBA00022448"/>
    </source>
</evidence>
<reference evidence="7 8" key="1">
    <citation type="submission" date="2015-09" db="EMBL/GenBank/DDBJ databases">
        <authorList>
            <consortium name="Pathogen Informatics"/>
        </authorList>
    </citation>
    <scope>NUCLEOTIDE SEQUENCE [LARGE SCALE GENOMIC DNA]</scope>
    <source>
        <strain evidence="7 8">2789STDY5834855</strain>
    </source>
</reference>
<dbReference type="InterPro" id="IPR008254">
    <property type="entry name" value="Flavodoxin/NO_synth"/>
</dbReference>
<keyword evidence="3" id="KW-0813">Transport</keyword>
<evidence type="ECO:0000313" key="7">
    <source>
        <dbReference type="EMBL" id="CUO36501.1"/>
    </source>
</evidence>
<dbReference type="GO" id="GO:0046872">
    <property type="term" value="F:metal ion binding"/>
    <property type="evidence" value="ECO:0007669"/>
    <property type="project" value="InterPro"/>
</dbReference>
<name>A0A174EFJ0_9CLOT</name>
<protein>
    <submittedName>
        <fullName evidence="7">Beta-lactamase</fullName>
        <ecNumber evidence="7">1.6.3.-</ecNumber>
    </submittedName>
</protein>
<comment type="cofactor">
    <cofactor evidence="1">
        <name>Fe cation</name>
        <dbReference type="ChEBI" id="CHEBI:24875"/>
    </cofactor>
</comment>
<proteinExistence type="inferred from homology"/>